<dbReference type="InterPro" id="IPR039134">
    <property type="entry name" value="SMUG1"/>
</dbReference>
<dbReference type="InterPro" id="IPR036895">
    <property type="entry name" value="Uracil-DNA_glycosylase-like_sf"/>
</dbReference>
<reference evidence="7" key="2">
    <citation type="journal article" date="2021" name="PeerJ">
        <title>Extensive microbial diversity within the chicken gut microbiome revealed by metagenomics and culture.</title>
        <authorList>
            <person name="Gilroy R."/>
            <person name="Ravi A."/>
            <person name="Getino M."/>
            <person name="Pursley I."/>
            <person name="Horton D.L."/>
            <person name="Alikhan N.F."/>
            <person name="Baker D."/>
            <person name="Gharbi K."/>
            <person name="Hall N."/>
            <person name="Watson M."/>
            <person name="Adriaenssens E.M."/>
            <person name="Foster-Nyarko E."/>
            <person name="Jarju S."/>
            <person name="Secka A."/>
            <person name="Antonio M."/>
            <person name="Oren A."/>
            <person name="Chaudhuri R.R."/>
            <person name="La Ragione R."/>
            <person name="Hildebrand F."/>
            <person name="Pallen M.J."/>
        </authorList>
    </citation>
    <scope>NUCLEOTIDE SEQUENCE</scope>
    <source>
        <strain evidence="7">11167</strain>
    </source>
</reference>
<dbReference type="InterPro" id="IPR005122">
    <property type="entry name" value="Uracil-DNA_glycosylase-like"/>
</dbReference>
<evidence type="ECO:0000259" key="6">
    <source>
        <dbReference type="Pfam" id="PF03167"/>
    </source>
</evidence>
<reference evidence="7" key="1">
    <citation type="submission" date="2020-10" db="EMBL/GenBank/DDBJ databases">
        <authorList>
            <person name="Gilroy R."/>
        </authorList>
    </citation>
    <scope>NUCLEOTIDE SEQUENCE</scope>
    <source>
        <strain evidence="7">11167</strain>
    </source>
</reference>
<accession>A0A9D9E9N9</accession>
<dbReference type="AlphaFoldDB" id="A0A9D9E9N9"/>
<name>A0A9D9E9N9_9SPIR</name>
<dbReference type="SUPFAM" id="SSF52141">
    <property type="entry name" value="Uracil-DNA glycosylase-like"/>
    <property type="match status" value="1"/>
</dbReference>
<dbReference type="EMBL" id="JADIMU010000064">
    <property type="protein sequence ID" value="MBO8443916.1"/>
    <property type="molecule type" value="Genomic_DNA"/>
</dbReference>
<evidence type="ECO:0000313" key="7">
    <source>
        <dbReference type="EMBL" id="MBO8443916.1"/>
    </source>
</evidence>
<evidence type="ECO:0000256" key="3">
    <source>
        <dbReference type="ARBA" id="ARBA00022801"/>
    </source>
</evidence>
<dbReference type="PANTHER" id="PTHR13235">
    <property type="entry name" value="SINGLE-STRAND SELECTIVE MONOFUNCTIONAL URACIL DNA GLYCOSYLASE"/>
    <property type="match status" value="1"/>
</dbReference>
<keyword evidence="2" id="KW-0227">DNA damage</keyword>
<sequence>MSDSFIESLVSSLAQAVDAVTLDFDGIVMNPLDYARASHLAYQKMALAGGNDVLFLGMNPGPDGMMQTGVPFGARSMVRDYLHLDVEVDRPAVEHPRRPVTGLEGRREEPSGHAFWSMVRSCHSDVGDFFSYASVQNFCPLCLLSGERGTNVTPDKLPRACREELERPCQEALEALVSHYGVRTAVGIGNYAYDKLCRIKGLRVLKIPHPSPINPGSRSWWQDDGKAVVDFLKGEGVLR</sequence>
<dbReference type="GO" id="GO:0017065">
    <property type="term" value="F:single-strand selective uracil DNA N-glycosylase activity"/>
    <property type="evidence" value="ECO:0007669"/>
    <property type="project" value="InterPro"/>
</dbReference>
<evidence type="ECO:0000256" key="1">
    <source>
        <dbReference type="ARBA" id="ARBA00007889"/>
    </source>
</evidence>
<dbReference type="GO" id="GO:0000703">
    <property type="term" value="F:oxidized pyrimidine nucleobase lesion DNA N-glycosylase activity"/>
    <property type="evidence" value="ECO:0007669"/>
    <property type="project" value="TreeGrafter"/>
</dbReference>
<keyword evidence="5" id="KW-0234">DNA repair</keyword>
<dbReference type="PANTHER" id="PTHR13235:SF2">
    <property type="entry name" value="SINGLE-STRAND SELECTIVE MONOFUNCTIONAL URACIL DNA GLYCOSYLASE"/>
    <property type="match status" value="1"/>
</dbReference>
<evidence type="ECO:0000256" key="4">
    <source>
        <dbReference type="ARBA" id="ARBA00023125"/>
    </source>
</evidence>
<evidence type="ECO:0000256" key="5">
    <source>
        <dbReference type="ARBA" id="ARBA00023204"/>
    </source>
</evidence>
<evidence type="ECO:0000256" key="2">
    <source>
        <dbReference type="ARBA" id="ARBA00022763"/>
    </source>
</evidence>
<dbReference type="Proteomes" id="UP000823633">
    <property type="component" value="Unassembled WGS sequence"/>
</dbReference>
<keyword evidence="3" id="KW-0378">Hydrolase</keyword>
<dbReference type="GO" id="GO:0003677">
    <property type="term" value="F:DNA binding"/>
    <property type="evidence" value="ECO:0007669"/>
    <property type="project" value="UniProtKB-KW"/>
</dbReference>
<proteinExistence type="inferred from homology"/>
<protein>
    <submittedName>
        <fullName evidence="7">Single-stranded DNA-binding protein</fullName>
    </submittedName>
</protein>
<dbReference type="GO" id="GO:0006284">
    <property type="term" value="P:base-excision repair"/>
    <property type="evidence" value="ECO:0007669"/>
    <property type="project" value="InterPro"/>
</dbReference>
<comment type="similarity">
    <text evidence="1">Belongs to the uracil-DNA glycosylase (UDG) superfamily. SMUG1 family.</text>
</comment>
<comment type="caution">
    <text evidence="7">The sequence shown here is derived from an EMBL/GenBank/DDBJ whole genome shotgun (WGS) entry which is preliminary data.</text>
</comment>
<keyword evidence="4 7" id="KW-0238">DNA-binding</keyword>
<dbReference type="Gene3D" id="3.40.470.10">
    <property type="entry name" value="Uracil-DNA glycosylase-like domain"/>
    <property type="match status" value="1"/>
</dbReference>
<feature type="domain" description="Uracil-DNA glycosylase-like" evidence="6">
    <location>
        <begin position="52"/>
        <end position="214"/>
    </location>
</feature>
<evidence type="ECO:0000313" key="8">
    <source>
        <dbReference type="Proteomes" id="UP000823633"/>
    </source>
</evidence>
<dbReference type="Pfam" id="PF03167">
    <property type="entry name" value="UDG"/>
    <property type="match status" value="1"/>
</dbReference>
<gene>
    <name evidence="7" type="ORF">IAC42_09225</name>
</gene>
<organism evidence="7 8">
    <name type="scientific">Candidatus Aphodenecus pullistercoris</name>
    <dbReference type="NCBI Taxonomy" id="2840669"/>
    <lineage>
        <taxon>Bacteria</taxon>
        <taxon>Pseudomonadati</taxon>
        <taxon>Spirochaetota</taxon>
        <taxon>Spirochaetia</taxon>
        <taxon>Spirochaetales</taxon>
        <taxon>Candidatus Aphodenecus</taxon>
    </lineage>
</organism>